<name>A0A084H1V8_METID</name>
<feature type="transmembrane region" description="Helical" evidence="7">
    <location>
        <begin position="27"/>
        <end position="47"/>
    </location>
</feature>
<dbReference type="InterPro" id="IPR050640">
    <property type="entry name" value="Bact_2-comp_sensor_kinase"/>
</dbReference>
<keyword evidence="7" id="KW-0812">Transmembrane</keyword>
<feature type="domain" description="HAMP" evidence="8">
    <location>
        <begin position="340"/>
        <end position="392"/>
    </location>
</feature>
<dbReference type="SUPFAM" id="SSF55874">
    <property type="entry name" value="ATPase domain of HSP90 chaperone/DNA topoisomerase II/histidine kinase"/>
    <property type="match status" value="1"/>
</dbReference>
<keyword evidence="6" id="KW-0175">Coiled coil</keyword>
<organism evidence="9 10">
    <name type="scientific">Metabacillus indicus</name>
    <name type="common">Bacillus indicus</name>
    <dbReference type="NCBI Taxonomy" id="246786"/>
    <lineage>
        <taxon>Bacteria</taxon>
        <taxon>Bacillati</taxon>
        <taxon>Bacillota</taxon>
        <taxon>Bacilli</taxon>
        <taxon>Bacillales</taxon>
        <taxon>Bacillaceae</taxon>
        <taxon>Metabacillus</taxon>
    </lineage>
</organism>
<proteinExistence type="predicted"/>
<dbReference type="AlphaFoldDB" id="A0A084H1V8"/>
<dbReference type="STRING" id="246786.GS18_0200835"/>
<comment type="caution">
    <text evidence="9">The sequence shown here is derived from an EMBL/GenBank/DDBJ whole genome shotgun (WGS) entry which is preliminary data.</text>
</comment>
<dbReference type="PROSITE" id="PS50885">
    <property type="entry name" value="HAMP"/>
    <property type="match status" value="1"/>
</dbReference>
<dbReference type="Gene3D" id="3.30.565.10">
    <property type="entry name" value="Histidine kinase-like ATPase, C-terminal domain"/>
    <property type="match status" value="1"/>
</dbReference>
<dbReference type="Pfam" id="PF06580">
    <property type="entry name" value="His_kinase"/>
    <property type="match status" value="1"/>
</dbReference>
<feature type="coiled-coil region" evidence="6">
    <location>
        <begin position="392"/>
        <end position="419"/>
    </location>
</feature>
<dbReference type="RefSeq" id="WP_029565199.1">
    <property type="nucleotide sequence ID" value="NZ_CP176757.1"/>
</dbReference>
<feature type="transmembrane region" description="Helical" evidence="7">
    <location>
        <begin position="320"/>
        <end position="343"/>
    </location>
</feature>
<dbReference type="GO" id="GO:0000155">
    <property type="term" value="F:phosphorelay sensor kinase activity"/>
    <property type="evidence" value="ECO:0007669"/>
    <property type="project" value="InterPro"/>
</dbReference>
<evidence type="ECO:0000256" key="1">
    <source>
        <dbReference type="ARBA" id="ARBA00004651"/>
    </source>
</evidence>
<keyword evidence="4" id="KW-0808">Transferase</keyword>
<evidence type="ECO:0000313" key="10">
    <source>
        <dbReference type="Proteomes" id="UP000028549"/>
    </source>
</evidence>
<accession>A0A084H1V8</accession>
<gene>
    <name evidence="9" type="ORF">GS18_0200835</name>
</gene>
<evidence type="ECO:0000256" key="5">
    <source>
        <dbReference type="ARBA" id="ARBA00023136"/>
    </source>
</evidence>
<keyword evidence="2" id="KW-1003">Cell membrane</keyword>
<dbReference type="PANTHER" id="PTHR34220:SF7">
    <property type="entry name" value="SENSOR HISTIDINE KINASE YPDA"/>
    <property type="match status" value="1"/>
</dbReference>
<keyword evidence="10" id="KW-1185">Reference proteome</keyword>
<keyword evidence="7" id="KW-1133">Transmembrane helix</keyword>
<dbReference type="EMBL" id="JNVC02000001">
    <property type="protein sequence ID" value="KEZ53570.1"/>
    <property type="molecule type" value="Genomic_DNA"/>
</dbReference>
<sequence length="619" mass="70777">MKTIKNPQNRTNTLTGKVRSLSIFHRLLLAFFLVIIIFSTVIITVVYDVVEDRIYETNINYVSQNVEAVKRLINKELDSYMSGAAEFAQEASAALKSAEELDPESEEFREKEAEINDKLYSFFSNPYVKNAQIVTKENEYVQRSIEGEERGARLADAAQFAQSQVYKRGASIPYQPAFHNTIRETGVYYTGNNISLGNYLTITTPVLSDSKEYLGLLILNVDISFLTGSMDFKKQFNQDLYIADQKGIISSLSNHYSFLYYPEEIWERIYSEDVGVAEFSLEKGNRIAVYDQLGVRDWKVISLLNVDDLMADAHTIRNRILLLTSIALILSAGICIFVTSTIYNPLKKLVQSMKSFGEHNVVTVYDDPYQDEIGSAGRQFLTMVKQVNRAVQKELEIEKLHHSEKLKRKEAELKALQMQINPHFIYNTLDIIRWKTMRLENGAGPVSSTIGGFAKLLRYNISIDEGLVKVHEELAHIEQYVGILSLLHDTEISLQKKMEPEEIESWHIPKFIFQPIVENAVIHGKIHQSENGAIHLMMREEKGALYIEFSNNGKSITRERAEHIQNKLMNPEHEKGSIGLVNIHDRIRLLFGEEYGIKVNLSNEEKLKVTIRLPIIKIN</sequence>
<dbReference type="Proteomes" id="UP000028549">
    <property type="component" value="Unassembled WGS sequence"/>
</dbReference>
<evidence type="ECO:0000259" key="8">
    <source>
        <dbReference type="PROSITE" id="PS50885"/>
    </source>
</evidence>
<dbReference type="InterPro" id="IPR010559">
    <property type="entry name" value="Sig_transdc_His_kin_internal"/>
</dbReference>
<dbReference type="PANTHER" id="PTHR34220">
    <property type="entry name" value="SENSOR HISTIDINE KINASE YPDA"/>
    <property type="match status" value="1"/>
</dbReference>
<dbReference type="InterPro" id="IPR036890">
    <property type="entry name" value="HATPase_C_sf"/>
</dbReference>
<evidence type="ECO:0000256" key="3">
    <source>
        <dbReference type="ARBA" id="ARBA00022553"/>
    </source>
</evidence>
<dbReference type="GO" id="GO:0005886">
    <property type="term" value="C:plasma membrane"/>
    <property type="evidence" value="ECO:0007669"/>
    <property type="project" value="UniProtKB-SubCell"/>
</dbReference>
<evidence type="ECO:0000256" key="2">
    <source>
        <dbReference type="ARBA" id="ARBA00022475"/>
    </source>
</evidence>
<dbReference type="InterPro" id="IPR003660">
    <property type="entry name" value="HAMP_dom"/>
</dbReference>
<evidence type="ECO:0000256" key="7">
    <source>
        <dbReference type="SAM" id="Phobius"/>
    </source>
</evidence>
<comment type="subcellular location">
    <subcellularLocation>
        <location evidence="1">Cell membrane</location>
        <topology evidence="1">Multi-pass membrane protein</topology>
    </subcellularLocation>
</comment>
<reference evidence="9 10" key="1">
    <citation type="journal article" date="2005" name="Int. J. Syst. Evol. Microbiol.">
        <title>Bacillus cibi sp. nov., isolated from jeotgal, a traditional Korean fermented seafood.</title>
        <authorList>
            <person name="Yoon J.H."/>
            <person name="Lee C.H."/>
            <person name="Oh T.K."/>
        </authorList>
    </citation>
    <scope>NUCLEOTIDE SEQUENCE [LARGE SCALE GENOMIC DNA]</scope>
    <source>
        <strain evidence="9 10">DSM 16189</strain>
    </source>
</reference>
<keyword evidence="5 7" id="KW-0472">Membrane</keyword>
<evidence type="ECO:0000256" key="4">
    <source>
        <dbReference type="ARBA" id="ARBA00022679"/>
    </source>
</evidence>
<keyword evidence="3" id="KW-0597">Phosphoprotein</keyword>
<evidence type="ECO:0000256" key="6">
    <source>
        <dbReference type="SAM" id="Coils"/>
    </source>
</evidence>
<evidence type="ECO:0000313" key="9">
    <source>
        <dbReference type="EMBL" id="KEZ53570.1"/>
    </source>
</evidence>
<protein>
    <recommendedName>
        <fullName evidence="8">HAMP domain-containing protein</fullName>
    </recommendedName>
</protein>
<dbReference type="Gene3D" id="6.10.340.10">
    <property type="match status" value="1"/>
</dbReference>